<dbReference type="AlphaFoldDB" id="A0AAX4JW95"/>
<dbReference type="InterPro" id="IPR038356">
    <property type="entry name" value="Tma16_sf"/>
</dbReference>
<dbReference type="InterPro" id="IPR021346">
    <property type="entry name" value="Tma16"/>
</dbReference>
<gene>
    <name evidence="2" type="ORF">L201_003733</name>
</gene>
<keyword evidence="3" id="KW-1185">Reference proteome</keyword>
<comment type="similarity">
    <text evidence="1">Belongs to the TMA16 family.</text>
</comment>
<evidence type="ECO:0008006" key="4">
    <source>
        <dbReference type="Google" id="ProtNLM"/>
    </source>
</evidence>
<dbReference type="PANTHER" id="PTHR13349:SF2">
    <property type="entry name" value="TRANSLATION MACHINERY-ASSOCIATED PROTEIN 16"/>
    <property type="match status" value="1"/>
</dbReference>
<accession>A0AAX4JW95</accession>
<proteinExistence type="inferred from homology"/>
<sequence>MGNRRITKKAIKGKENLHPSSRKAAQLTRVNLRVDKLKGQAKARKDYSDAKLQRPLFFLHSLSSPHPLSIESLKALISEVYLARFDQRIEELISERRPGRPKPKELLELEEIKKRETKEFETGMEVPDLTHSPTCRLLYSWLNSDTSMNLSHIDLLRYIRISSIPEYKIIITKKGKGEEMGMNVPLLDEDINGKGDDWTELIKEKEREKKDMEVES</sequence>
<dbReference type="GO" id="GO:0005634">
    <property type="term" value="C:nucleus"/>
    <property type="evidence" value="ECO:0007669"/>
    <property type="project" value="TreeGrafter"/>
</dbReference>
<evidence type="ECO:0000313" key="3">
    <source>
        <dbReference type="Proteomes" id="UP001355207"/>
    </source>
</evidence>
<organism evidence="2 3">
    <name type="scientific">Kwoniella dendrophila CBS 6074</name>
    <dbReference type="NCBI Taxonomy" id="1295534"/>
    <lineage>
        <taxon>Eukaryota</taxon>
        <taxon>Fungi</taxon>
        <taxon>Dikarya</taxon>
        <taxon>Basidiomycota</taxon>
        <taxon>Agaricomycotina</taxon>
        <taxon>Tremellomycetes</taxon>
        <taxon>Tremellales</taxon>
        <taxon>Cryptococcaceae</taxon>
        <taxon>Kwoniella</taxon>
    </lineage>
</organism>
<name>A0AAX4JW95_9TREE</name>
<dbReference type="EMBL" id="CP144101">
    <property type="protein sequence ID" value="WWC88820.1"/>
    <property type="molecule type" value="Genomic_DNA"/>
</dbReference>
<dbReference type="GeneID" id="91094403"/>
<protein>
    <recommendedName>
        <fullName evidence="4">Translation machinery-associated protein 16</fullName>
    </recommendedName>
</protein>
<evidence type="ECO:0000313" key="2">
    <source>
        <dbReference type="EMBL" id="WWC88820.1"/>
    </source>
</evidence>
<reference evidence="2 3" key="1">
    <citation type="submission" date="2024-01" db="EMBL/GenBank/DDBJ databases">
        <title>Comparative genomics of Cryptococcus and Kwoniella reveals pathogenesis evolution and contrasting modes of karyotype evolution via chromosome fusion or intercentromeric recombination.</title>
        <authorList>
            <person name="Coelho M.A."/>
            <person name="David-Palma M."/>
            <person name="Shea T."/>
            <person name="Bowers K."/>
            <person name="McGinley-Smith S."/>
            <person name="Mohammad A.W."/>
            <person name="Gnirke A."/>
            <person name="Yurkov A.M."/>
            <person name="Nowrousian M."/>
            <person name="Sun S."/>
            <person name="Cuomo C.A."/>
            <person name="Heitman J."/>
        </authorList>
    </citation>
    <scope>NUCLEOTIDE SEQUENCE [LARGE SCALE GENOMIC DNA]</scope>
    <source>
        <strain evidence="2 3">CBS 6074</strain>
    </source>
</reference>
<dbReference type="Proteomes" id="UP001355207">
    <property type="component" value="Chromosome 4"/>
</dbReference>
<evidence type="ECO:0000256" key="1">
    <source>
        <dbReference type="ARBA" id="ARBA00034127"/>
    </source>
</evidence>
<dbReference type="RefSeq" id="XP_066075583.1">
    <property type="nucleotide sequence ID" value="XM_066219486.1"/>
</dbReference>
<dbReference type="PANTHER" id="PTHR13349">
    <property type="entry name" value="TRANSLATION MACHINERY-ASSOCIATED PROTEIN 16"/>
    <property type="match status" value="1"/>
</dbReference>
<dbReference type="Pfam" id="PF11176">
    <property type="entry name" value="Tma16"/>
    <property type="match status" value="1"/>
</dbReference>
<dbReference type="Gene3D" id="1.20.1440.170">
    <property type="entry name" value="Translation machinery-associated protein 16-like"/>
    <property type="match status" value="1"/>
</dbReference>